<feature type="compositionally biased region" description="Basic and acidic residues" evidence="1">
    <location>
        <begin position="108"/>
        <end position="131"/>
    </location>
</feature>
<gene>
    <name evidence="2" type="ORF">S01H4_30163</name>
</gene>
<proteinExistence type="predicted"/>
<comment type="caution">
    <text evidence="2">The sequence shown here is derived from an EMBL/GenBank/DDBJ whole genome shotgun (WGS) entry which is preliminary data.</text>
</comment>
<evidence type="ECO:0000256" key="1">
    <source>
        <dbReference type="SAM" id="MobiDB-lite"/>
    </source>
</evidence>
<accession>X1BXL5</accession>
<feature type="region of interest" description="Disordered" evidence="1">
    <location>
        <begin position="107"/>
        <end position="135"/>
    </location>
</feature>
<evidence type="ECO:0000313" key="2">
    <source>
        <dbReference type="EMBL" id="GAG85877.1"/>
    </source>
</evidence>
<organism evidence="2">
    <name type="scientific">marine sediment metagenome</name>
    <dbReference type="NCBI Taxonomy" id="412755"/>
    <lineage>
        <taxon>unclassified sequences</taxon>
        <taxon>metagenomes</taxon>
        <taxon>ecological metagenomes</taxon>
    </lineage>
</organism>
<sequence length="172" mass="20467">MEGAYKLFWDFICCECDHAGIWIIDFELVNFLLGKGVNVNREEAMRQFNKDEPKIIEVDQGKKWFIPSFIDFQYNILTPGNKVHDSVIKILIKNGLYNENKGLIRPLEGTKDKDKDKDSLRGRGREESERRGRGRKPINVHFDEFWNLYDKKINRKDSERKWNKLTDQERTK</sequence>
<reference evidence="2" key="1">
    <citation type="journal article" date="2014" name="Front. Microbiol.">
        <title>High frequency of phylogenetically diverse reductive dehalogenase-homologous genes in deep subseafloor sedimentary metagenomes.</title>
        <authorList>
            <person name="Kawai M."/>
            <person name="Futagami T."/>
            <person name="Toyoda A."/>
            <person name="Takaki Y."/>
            <person name="Nishi S."/>
            <person name="Hori S."/>
            <person name="Arai W."/>
            <person name="Tsubouchi T."/>
            <person name="Morono Y."/>
            <person name="Uchiyama I."/>
            <person name="Ito T."/>
            <person name="Fujiyama A."/>
            <person name="Inagaki F."/>
            <person name="Takami H."/>
        </authorList>
    </citation>
    <scope>NUCLEOTIDE SEQUENCE</scope>
    <source>
        <strain evidence="2">Expedition CK06-06</strain>
    </source>
</reference>
<name>X1BXL5_9ZZZZ</name>
<dbReference type="AlphaFoldDB" id="X1BXL5"/>
<dbReference type="EMBL" id="BART01015543">
    <property type="protein sequence ID" value="GAG85877.1"/>
    <property type="molecule type" value="Genomic_DNA"/>
</dbReference>
<protein>
    <submittedName>
        <fullName evidence="2">Uncharacterized protein</fullName>
    </submittedName>
</protein>